<proteinExistence type="predicted"/>
<accession>A0A2T2NHB7</accession>
<protein>
    <submittedName>
        <fullName evidence="1">Uncharacterized protein</fullName>
    </submittedName>
</protein>
<evidence type="ECO:0000313" key="2">
    <source>
        <dbReference type="Proteomes" id="UP000240883"/>
    </source>
</evidence>
<gene>
    <name evidence="1" type="ORF">BS50DRAFT_636800</name>
</gene>
<dbReference type="EMBL" id="KZ678138">
    <property type="protein sequence ID" value="PSN64656.1"/>
    <property type="molecule type" value="Genomic_DNA"/>
</dbReference>
<dbReference type="InterPro" id="IPR032675">
    <property type="entry name" value="LRR_dom_sf"/>
</dbReference>
<dbReference type="Gene3D" id="3.80.10.10">
    <property type="entry name" value="Ribonuclease Inhibitor"/>
    <property type="match status" value="1"/>
</dbReference>
<evidence type="ECO:0000313" key="1">
    <source>
        <dbReference type="EMBL" id="PSN64656.1"/>
    </source>
</evidence>
<reference evidence="1 2" key="1">
    <citation type="journal article" date="2018" name="Front. Microbiol.">
        <title>Genome-Wide Analysis of Corynespora cassiicola Leaf Fall Disease Putative Effectors.</title>
        <authorList>
            <person name="Lopez D."/>
            <person name="Ribeiro S."/>
            <person name="Label P."/>
            <person name="Fumanal B."/>
            <person name="Venisse J.S."/>
            <person name="Kohler A."/>
            <person name="de Oliveira R.R."/>
            <person name="Labutti K."/>
            <person name="Lipzen A."/>
            <person name="Lail K."/>
            <person name="Bauer D."/>
            <person name="Ohm R.A."/>
            <person name="Barry K.W."/>
            <person name="Spatafora J."/>
            <person name="Grigoriev I.V."/>
            <person name="Martin F.M."/>
            <person name="Pujade-Renaud V."/>
        </authorList>
    </citation>
    <scope>NUCLEOTIDE SEQUENCE [LARGE SCALE GENOMIC DNA]</scope>
    <source>
        <strain evidence="1 2">Philippines</strain>
    </source>
</reference>
<dbReference type="Proteomes" id="UP000240883">
    <property type="component" value="Unassembled WGS sequence"/>
</dbReference>
<sequence length="745" mass="85324">MPKLSVLKWRKRVTMLNKLHYDVLQVFFEHIYHCNYDDLVNLSKVCFSLYMLCVPWIYRTVWIKFSKASHQDLLTRLTRSGSQLPSYIRHLFVYQTSETTQKQLQEIGVLLTRVTNLQSLEWFSYRQVSPLILDRLSITSPRTNVKIHAKQTLPKAWDNGAPLNAGFKYTSASSSLITFTYAPGTNQRYPELKKDMVAFLKNTPTLKTLVIDFNRSQPEFTYPKMTHVFRGAKLPRLEALQLFLLPEFFTREELNLWAGPGGWTELKDLALQDMELLTEFIGKVPNLESLSLYPPTEDEDLDFVEQYMSTLSPSLKRTLGKVRNFVYVYPTHNPSPLSRHLIPTPILSHIPRTVRDLDISHAIYLDSLPNLSLKVPTSCELLALASLCPALTSLTLDLAIRPTPHPPGFPTPIFDSLARFPHLAHLSLILHLEDATPQTRAFVSVESCTRAFTYILGRRAPSAPAFLKVAFSVVRLHEEIAGVGAKADVVLWKPQEKNPAYTMFQLSRTSQHGEFLIAAPKAAKDLDITILYYIFTDPDKLKCEHESYEAFIGDLLDDSPAIQERPDIGILLYNSLRMKIELWKKMSPETKIIQDVKTIKDLPEIEKFLNDERNKEAPEWKTPRTSYKILMDDRYSLAKKFYDGPSGPGEAIEIKAAEHMMNKNFDLIYRYPREYKIDIGDLIDNEESLEEAAQKAIKHVGVIIRGHFAHVIRCWKDYQETKLGQKIKELGGVKKLARVLVAGKE</sequence>
<organism evidence="1 2">
    <name type="scientific">Corynespora cassiicola Philippines</name>
    <dbReference type="NCBI Taxonomy" id="1448308"/>
    <lineage>
        <taxon>Eukaryota</taxon>
        <taxon>Fungi</taxon>
        <taxon>Dikarya</taxon>
        <taxon>Ascomycota</taxon>
        <taxon>Pezizomycotina</taxon>
        <taxon>Dothideomycetes</taxon>
        <taxon>Pleosporomycetidae</taxon>
        <taxon>Pleosporales</taxon>
        <taxon>Corynesporascaceae</taxon>
        <taxon>Corynespora</taxon>
    </lineage>
</organism>
<keyword evidence="2" id="KW-1185">Reference proteome</keyword>
<dbReference type="AlphaFoldDB" id="A0A2T2NHB7"/>
<dbReference type="OrthoDB" id="3800024at2759"/>
<name>A0A2T2NHB7_CORCC</name>
<dbReference type="SUPFAM" id="SSF52047">
    <property type="entry name" value="RNI-like"/>
    <property type="match status" value="1"/>
</dbReference>